<reference evidence="2 3" key="1">
    <citation type="submission" date="2020-12" db="EMBL/GenBank/DDBJ databases">
        <title>FDA dAtabase for Regulatory Grade micrObial Sequences (FDA-ARGOS): Supporting development and validation of Infectious Disease Dx tests.</title>
        <authorList>
            <person name="Sproer C."/>
            <person name="Gronow S."/>
            <person name="Severitt S."/>
            <person name="Schroder I."/>
            <person name="Tallon L."/>
            <person name="Sadzewicz L."/>
            <person name="Zhao X."/>
            <person name="Boylan J."/>
            <person name="Ott S."/>
            <person name="Bowen H."/>
            <person name="Vavikolanu K."/>
            <person name="Mehta A."/>
            <person name="Aluvathingal J."/>
            <person name="Nadendla S."/>
            <person name="Lowell S."/>
            <person name="Myers T."/>
            <person name="Yan Y."/>
            <person name="Sichtig H."/>
        </authorList>
    </citation>
    <scope>NUCLEOTIDE SEQUENCE [LARGE SCALE GENOMIC DNA]</scope>
    <source>
        <strain evidence="2 3">FDAARGOS_985</strain>
    </source>
</reference>
<proteinExistence type="predicted"/>
<dbReference type="Proteomes" id="UP000595220">
    <property type="component" value="Chromosome"/>
</dbReference>
<keyword evidence="1" id="KW-1277">Toxin-antitoxin system</keyword>
<dbReference type="NCBIfam" id="TIGR02385">
    <property type="entry name" value="RelE_StbE"/>
    <property type="match status" value="1"/>
</dbReference>
<dbReference type="Pfam" id="PF15738">
    <property type="entry name" value="YafQ_toxin"/>
    <property type="match status" value="1"/>
</dbReference>
<evidence type="ECO:0000256" key="1">
    <source>
        <dbReference type="ARBA" id="ARBA00022649"/>
    </source>
</evidence>
<dbReference type="SUPFAM" id="SSF143011">
    <property type="entry name" value="RelE-like"/>
    <property type="match status" value="1"/>
</dbReference>
<dbReference type="RefSeq" id="WP_083332358.1">
    <property type="nucleotide sequence ID" value="NZ_CP066065.1"/>
</dbReference>
<sequence length="65" mass="7433">MILLGQQWPPQRRDHLLTGDYAGLCECHTRPDWLLICLDEPENCVVTAIRAGSPQTYFSGHPVRR</sequence>
<evidence type="ECO:0000313" key="3">
    <source>
        <dbReference type="Proteomes" id="UP000595220"/>
    </source>
</evidence>
<dbReference type="Gene3D" id="3.30.2310.20">
    <property type="entry name" value="RelE-like"/>
    <property type="match status" value="1"/>
</dbReference>
<name>A0AAP9Y8P5_9ACTO</name>
<accession>A0AAP9Y8P5</accession>
<dbReference type="InterPro" id="IPR035093">
    <property type="entry name" value="RelE/ParE_toxin_dom_sf"/>
</dbReference>
<evidence type="ECO:0000313" key="2">
    <source>
        <dbReference type="EMBL" id="QQC44181.1"/>
    </source>
</evidence>
<protein>
    <submittedName>
        <fullName evidence="2">Type II toxin-antitoxin system mRNA interferase toxin, RelE/StbE family</fullName>
    </submittedName>
</protein>
<dbReference type="InterPro" id="IPR004386">
    <property type="entry name" value="Toxin_YafQ-like"/>
</dbReference>
<gene>
    <name evidence="2" type="ORF">I6H42_01805</name>
</gene>
<organism evidence="2 3">
    <name type="scientific">Schaalia meyeri</name>
    <dbReference type="NCBI Taxonomy" id="52773"/>
    <lineage>
        <taxon>Bacteria</taxon>
        <taxon>Bacillati</taxon>
        <taxon>Actinomycetota</taxon>
        <taxon>Actinomycetes</taxon>
        <taxon>Actinomycetales</taxon>
        <taxon>Actinomycetaceae</taxon>
        <taxon>Schaalia</taxon>
    </lineage>
</organism>
<dbReference type="AlphaFoldDB" id="A0AAP9Y8P5"/>
<keyword evidence="3" id="KW-1185">Reference proteome</keyword>
<dbReference type="InterPro" id="IPR007712">
    <property type="entry name" value="RelE/ParE_toxin"/>
</dbReference>
<dbReference type="EMBL" id="CP066065">
    <property type="protein sequence ID" value="QQC44181.1"/>
    <property type="molecule type" value="Genomic_DNA"/>
</dbReference>